<sequence length="41" mass="4370">MLSSSCQWISPGRVSMRHAPALSHVSADGADLAWIFGDQIA</sequence>
<dbReference type="AlphaFoldDB" id="A0A1N5UI24"/>
<dbReference type="Proteomes" id="UP000185124">
    <property type="component" value="Unassembled WGS sequence"/>
</dbReference>
<evidence type="ECO:0000313" key="1">
    <source>
        <dbReference type="EMBL" id="SIM60316.1"/>
    </source>
</evidence>
<dbReference type="EMBL" id="FSQT01000001">
    <property type="protein sequence ID" value="SIM60316.1"/>
    <property type="molecule type" value="Genomic_DNA"/>
</dbReference>
<evidence type="ECO:0000313" key="2">
    <source>
        <dbReference type="Proteomes" id="UP000185124"/>
    </source>
</evidence>
<protein>
    <submittedName>
        <fullName evidence="1">Uncharacterized protein</fullName>
    </submittedName>
</protein>
<name>A0A1N5UI24_9ACTN</name>
<dbReference type="STRING" id="709881.SAMN04489832_0935"/>
<organism evidence="1 2">
    <name type="scientific">Micromonospora cremea</name>
    <dbReference type="NCBI Taxonomy" id="709881"/>
    <lineage>
        <taxon>Bacteria</taxon>
        <taxon>Bacillati</taxon>
        <taxon>Actinomycetota</taxon>
        <taxon>Actinomycetes</taxon>
        <taxon>Micromonosporales</taxon>
        <taxon>Micromonosporaceae</taxon>
        <taxon>Micromonospora</taxon>
    </lineage>
</organism>
<reference evidence="2" key="1">
    <citation type="submission" date="2016-12" db="EMBL/GenBank/DDBJ databases">
        <authorList>
            <person name="Varghese N."/>
            <person name="Submissions S."/>
        </authorList>
    </citation>
    <scope>NUCLEOTIDE SEQUENCE [LARGE SCALE GENOMIC DNA]</scope>
    <source>
        <strain evidence="2">DSM 45599</strain>
    </source>
</reference>
<gene>
    <name evidence="1" type="ORF">SAMN04489832_0935</name>
</gene>
<proteinExistence type="predicted"/>
<accession>A0A1N5UI24</accession>
<keyword evidence="2" id="KW-1185">Reference proteome</keyword>